<dbReference type="EMBL" id="MT144136">
    <property type="protein sequence ID" value="QJA49420.1"/>
    <property type="molecule type" value="Genomic_DNA"/>
</dbReference>
<proteinExistence type="predicted"/>
<gene>
    <name evidence="1" type="ORF">TM448A01350_0009</name>
    <name evidence="2" type="ORF">TM448B04358_0008</name>
</gene>
<reference evidence="1" key="1">
    <citation type="submission" date="2020-03" db="EMBL/GenBank/DDBJ databases">
        <title>The deep terrestrial virosphere.</title>
        <authorList>
            <person name="Holmfeldt K."/>
            <person name="Nilsson E."/>
            <person name="Simone D."/>
            <person name="Lopez-Fernandez M."/>
            <person name="Wu X."/>
            <person name="de Brujin I."/>
            <person name="Lundin D."/>
            <person name="Andersson A."/>
            <person name="Bertilsson S."/>
            <person name="Dopson M."/>
        </authorList>
    </citation>
    <scope>NUCLEOTIDE SEQUENCE</scope>
    <source>
        <strain evidence="1">TM448A01350</strain>
        <strain evidence="2">TM448B04358</strain>
    </source>
</reference>
<accession>A0A6H1ZQE5</accession>
<evidence type="ECO:0000313" key="1">
    <source>
        <dbReference type="EMBL" id="QJA49420.1"/>
    </source>
</evidence>
<evidence type="ECO:0000313" key="2">
    <source>
        <dbReference type="EMBL" id="QJI03260.1"/>
    </source>
</evidence>
<dbReference type="AlphaFoldDB" id="A0A6H1ZQE5"/>
<name>A0A6H1ZQE5_9ZZZZ</name>
<sequence length="285" mass="30213">MVFKKNVARTIVFVMVDATDLATLKTGLTVTAEISKDGGAFAASTNSVAEIGSGFYSLLLTAGEMNANVVAVKCTATGAAYQNLIFYTVENVAKDIMDRIGAPVGTDISADIQVIDGNVDTLVTRVPSEVAQKLHLVSGIGNITPPTNKGIWDSLGDGTRLKNITDGLSAQAKLDVNAEVDSALDTAIPVTPTADSINERIKSIDDKLPTGNISDFDETTDRVTLTTATETQIDNIEAYVDKIDDTTDGLTAIRSKIDLVKEDIGDPSADATTIYAQVKKRKIRV</sequence>
<dbReference type="EMBL" id="MT145072">
    <property type="protein sequence ID" value="QJI03260.1"/>
    <property type="molecule type" value="Genomic_DNA"/>
</dbReference>
<protein>
    <submittedName>
        <fullName evidence="1">Uncharacterized protein</fullName>
    </submittedName>
</protein>
<organism evidence="1">
    <name type="scientific">viral metagenome</name>
    <dbReference type="NCBI Taxonomy" id="1070528"/>
    <lineage>
        <taxon>unclassified sequences</taxon>
        <taxon>metagenomes</taxon>
        <taxon>organismal metagenomes</taxon>
    </lineage>
</organism>